<dbReference type="GeneID" id="54345579"/>
<dbReference type="OrthoDB" id="3785113at2759"/>
<dbReference type="AlphaFoldDB" id="A0A6A5RHJ2"/>
<gene>
    <name evidence="1" type="ORF">M421DRAFT_185766</name>
</gene>
<keyword evidence="2" id="KW-1185">Reference proteome</keyword>
<protein>
    <recommendedName>
        <fullName evidence="3">MYND-type zinc finger protein samB</fullName>
    </recommendedName>
</protein>
<sequence length="505" mass="57672">MRFISRLRMNLSRFLSRCFHCKPVPPDSSLPTSTSTMPWQSCLVCKEETSNYCRYCAQTHNNGTIVGARFYCDIDCRNKDELEHLKVHMNVDCSTPLNIERAGKAGRIAQSLFYTFLENTWTYDMRKVSIKRDQDHDLVSVEVTDGVGVIASPGGHTDCKIYAGGWLTKFPVESFGTFEDDAKYALLTDRSSIWAFVVMHAAIQALFQDLVNDVQTDIKEVVHYPVEKASRIVHARGIFGSDTRRHDQMYPDQDERGDVKGVYEIMLKCGSKIVLDLASAQWDIQDGNGAQTPVTFWQDYWSRWGAAIKYRIPFRSHALKHAAKMNNYRVVTSQTLIMETTVYLNVFMSNACKVELDFHPRELLEMDNDTYRNAKQRFLAKATMYLQKRAIGLDNGDHRNIFNAFDLHHPELIAEGPNLRHKPNGSLPLDIGDMAKFDWKALSRLIQQPASVVSFKEKKRAVPLKQKRSVYKEPGAWQLVFLEDTLPDPKIPVTCVSENPGWKLG</sequence>
<dbReference type="EMBL" id="ML978973">
    <property type="protein sequence ID" value="KAF1927242.1"/>
    <property type="molecule type" value="Genomic_DNA"/>
</dbReference>
<evidence type="ECO:0008006" key="3">
    <source>
        <dbReference type="Google" id="ProtNLM"/>
    </source>
</evidence>
<reference evidence="1" key="1">
    <citation type="journal article" date="2020" name="Stud. Mycol.">
        <title>101 Dothideomycetes genomes: a test case for predicting lifestyles and emergence of pathogens.</title>
        <authorList>
            <person name="Haridas S."/>
            <person name="Albert R."/>
            <person name="Binder M."/>
            <person name="Bloem J."/>
            <person name="Labutti K."/>
            <person name="Salamov A."/>
            <person name="Andreopoulos B."/>
            <person name="Baker S."/>
            <person name="Barry K."/>
            <person name="Bills G."/>
            <person name="Bluhm B."/>
            <person name="Cannon C."/>
            <person name="Castanera R."/>
            <person name="Culley D."/>
            <person name="Daum C."/>
            <person name="Ezra D."/>
            <person name="Gonzalez J."/>
            <person name="Henrissat B."/>
            <person name="Kuo A."/>
            <person name="Liang C."/>
            <person name="Lipzen A."/>
            <person name="Lutzoni F."/>
            <person name="Magnuson J."/>
            <person name="Mondo S."/>
            <person name="Nolan M."/>
            <person name="Ohm R."/>
            <person name="Pangilinan J."/>
            <person name="Park H.-J."/>
            <person name="Ramirez L."/>
            <person name="Alfaro M."/>
            <person name="Sun H."/>
            <person name="Tritt A."/>
            <person name="Yoshinaga Y."/>
            <person name="Zwiers L.-H."/>
            <person name="Turgeon B."/>
            <person name="Goodwin S."/>
            <person name="Spatafora J."/>
            <person name="Crous P."/>
            <person name="Grigoriev I."/>
        </authorList>
    </citation>
    <scope>NUCLEOTIDE SEQUENCE</scope>
    <source>
        <strain evidence="1">CBS 183.55</strain>
    </source>
</reference>
<dbReference type="RefSeq" id="XP_033447494.1">
    <property type="nucleotide sequence ID" value="XM_033587932.1"/>
</dbReference>
<proteinExistence type="predicted"/>
<accession>A0A6A5RHJ2</accession>
<evidence type="ECO:0000313" key="1">
    <source>
        <dbReference type="EMBL" id="KAF1927242.1"/>
    </source>
</evidence>
<organism evidence="1 2">
    <name type="scientific">Didymella exigua CBS 183.55</name>
    <dbReference type="NCBI Taxonomy" id="1150837"/>
    <lineage>
        <taxon>Eukaryota</taxon>
        <taxon>Fungi</taxon>
        <taxon>Dikarya</taxon>
        <taxon>Ascomycota</taxon>
        <taxon>Pezizomycotina</taxon>
        <taxon>Dothideomycetes</taxon>
        <taxon>Pleosporomycetidae</taxon>
        <taxon>Pleosporales</taxon>
        <taxon>Pleosporineae</taxon>
        <taxon>Didymellaceae</taxon>
        <taxon>Didymella</taxon>
    </lineage>
</organism>
<name>A0A6A5RHJ2_9PLEO</name>
<dbReference type="Proteomes" id="UP000800082">
    <property type="component" value="Unassembled WGS sequence"/>
</dbReference>
<evidence type="ECO:0000313" key="2">
    <source>
        <dbReference type="Proteomes" id="UP000800082"/>
    </source>
</evidence>